<dbReference type="Proteomes" id="UP000199679">
    <property type="component" value="Chromosome I"/>
</dbReference>
<proteinExistence type="inferred from homology"/>
<dbReference type="Gene3D" id="3.90.1720.10">
    <property type="entry name" value="endopeptidase domain like (from Nostoc punctiforme)"/>
    <property type="match status" value="1"/>
</dbReference>
<feature type="domain" description="NlpC/P60" evidence="6">
    <location>
        <begin position="47"/>
        <end position="178"/>
    </location>
</feature>
<name>A0A1H1P6E5_MUCMA</name>
<dbReference type="SUPFAM" id="SSF54001">
    <property type="entry name" value="Cysteine proteinases"/>
    <property type="match status" value="1"/>
</dbReference>
<evidence type="ECO:0000256" key="4">
    <source>
        <dbReference type="ARBA" id="ARBA00022807"/>
    </source>
</evidence>
<feature type="chain" id="PRO_5009256210" evidence="5">
    <location>
        <begin position="24"/>
        <end position="185"/>
    </location>
</feature>
<dbReference type="InterPro" id="IPR051202">
    <property type="entry name" value="Peptidase_C40"/>
</dbReference>
<keyword evidence="3" id="KW-0378">Hydrolase</keyword>
<dbReference type="EMBL" id="LT629740">
    <property type="protein sequence ID" value="SDS06757.1"/>
    <property type="molecule type" value="Genomic_DNA"/>
</dbReference>
<keyword evidence="4" id="KW-0788">Thiol protease</keyword>
<dbReference type="GO" id="GO:0008234">
    <property type="term" value="F:cysteine-type peptidase activity"/>
    <property type="evidence" value="ECO:0007669"/>
    <property type="project" value="UniProtKB-KW"/>
</dbReference>
<keyword evidence="5" id="KW-0732">Signal</keyword>
<dbReference type="OrthoDB" id="9807055at2"/>
<dbReference type="PANTHER" id="PTHR47053">
    <property type="entry name" value="MUREIN DD-ENDOPEPTIDASE MEPH-RELATED"/>
    <property type="match status" value="1"/>
</dbReference>
<keyword evidence="8" id="KW-1185">Reference proteome</keyword>
<evidence type="ECO:0000259" key="6">
    <source>
        <dbReference type="PROSITE" id="PS51935"/>
    </source>
</evidence>
<gene>
    <name evidence="7" type="ORF">SAMN05216490_0477</name>
</gene>
<dbReference type="RefSeq" id="WP_091368669.1">
    <property type="nucleotide sequence ID" value="NZ_LT629740.1"/>
</dbReference>
<dbReference type="PROSITE" id="PS51935">
    <property type="entry name" value="NLPC_P60"/>
    <property type="match status" value="1"/>
</dbReference>
<sequence length="185" mass="20871">MRRAFTLIILLVLCAAMAVTAYAGKPRRHKHKEREQNEHIQVVTNDSVKSDTLLSFAQTLLGVRYRPASSDPVYGFDCSGFVNYVFKNFSFTIPRSSEDFVNVGENINIEDARPGDIILFKGTKSHHPHGVGHMGIVYCNDGGDLKFIHSTSGKEYCVTISAMTDTYKRRFVKVIRLLKQNDLQL</sequence>
<evidence type="ECO:0000256" key="5">
    <source>
        <dbReference type="SAM" id="SignalP"/>
    </source>
</evidence>
<dbReference type="GO" id="GO:0006508">
    <property type="term" value="P:proteolysis"/>
    <property type="evidence" value="ECO:0007669"/>
    <property type="project" value="UniProtKB-KW"/>
</dbReference>
<evidence type="ECO:0000256" key="3">
    <source>
        <dbReference type="ARBA" id="ARBA00022801"/>
    </source>
</evidence>
<evidence type="ECO:0000313" key="8">
    <source>
        <dbReference type="Proteomes" id="UP000199679"/>
    </source>
</evidence>
<protein>
    <submittedName>
        <fullName evidence="7">NlpC/P60 family protein</fullName>
    </submittedName>
</protein>
<reference evidence="7 8" key="1">
    <citation type="submission" date="2016-10" db="EMBL/GenBank/DDBJ databases">
        <authorList>
            <person name="de Groot N.N."/>
        </authorList>
    </citation>
    <scope>NUCLEOTIDE SEQUENCE [LARGE SCALE GENOMIC DNA]</scope>
    <source>
        <strain evidence="7 8">MP1X4</strain>
    </source>
</reference>
<dbReference type="STRING" id="652787.SAMN05216490_0477"/>
<comment type="similarity">
    <text evidence="1">Belongs to the peptidase C40 family.</text>
</comment>
<feature type="signal peptide" evidence="5">
    <location>
        <begin position="1"/>
        <end position="23"/>
    </location>
</feature>
<dbReference type="AlphaFoldDB" id="A0A1H1P6E5"/>
<evidence type="ECO:0000256" key="1">
    <source>
        <dbReference type="ARBA" id="ARBA00007074"/>
    </source>
</evidence>
<dbReference type="Pfam" id="PF00877">
    <property type="entry name" value="NLPC_P60"/>
    <property type="match status" value="1"/>
</dbReference>
<dbReference type="InterPro" id="IPR038765">
    <property type="entry name" value="Papain-like_cys_pep_sf"/>
</dbReference>
<dbReference type="PANTHER" id="PTHR47053:SF1">
    <property type="entry name" value="MUREIN DD-ENDOPEPTIDASE MEPH-RELATED"/>
    <property type="match status" value="1"/>
</dbReference>
<evidence type="ECO:0000313" key="7">
    <source>
        <dbReference type="EMBL" id="SDS06757.1"/>
    </source>
</evidence>
<organism evidence="7 8">
    <name type="scientific">Mucilaginibacter mallensis</name>
    <dbReference type="NCBI Taxonomy" id="652787"/>
    <lineage>
        <taxon>Bacteria</taxon>
        <taxon>Pseudomonadati</taxon>
        <taxon>Bacteroidota</taxon>
        <taxon>Sphingobacteriia</taxon>
        <taxon>Sphingobacteriales</taxon>
        <taxon>Sphingobacteriaceae</taxon>
        <taxon>Mucilaginibacter</taxon>
    </lineage>
</organism>
<keyword evidence="2" id="KW-0645">Protease</keyword>
<evidence type="ECO:0000256" key="2">
    <source>
        <dbReference type="ARBA" id="ARBA00022670"/>
    </source>
</evidence>
<dbReference type="InterPro" id="IPR000064">
    <property type="entry name" value="NLP_P60_dom"/>
</dbReference>
<accession>A0A1H1P6E5</accession>